<gene>
    <name evidence="1" type="ORF">I306_06827</name>
</gene>
<protein>
    <submittedName>
        <fullName evidence="1">Uncharacterized protein</fullName>
    </submittedName>
</protein>
<evidence type="ECO:0000313" key="1">
    <source>
        <dbReference type="EMBL" id="KIR76198.1"/>
    </source>
</evidence>
<proteinExistence type="predicted"/>
<name>A0ABR5BKM9_9TREE</name>
<organism evidence="1 2">
    <name type="scientific">Cryptococcus gattii EJB2</name>
    <dbReference type="NCBI Taxonomy" id="1296103"/>
    <lineage>
        <taxon>Eukaryota</taxon>
        <taxon>Fungi</taxon>
        <taxon>Dikarya</taxon>
        <taxon>Basidiomycota</taxon>
        <taxon>Agaricomycotina</taxon>
        <taxon>Tremellomycetes</taxon>
        <taxon>Tremellales</taxon>
        <taxon>Cryptococcaceae</taxon>
        <taxon>Cryptococcus</taxon>
        <taxon>Cryptococcus gattii species complex</taxon>
    </lineage>
</organism>
<dbReference type="EMBL" id="KN848808">
    <property type="protein sequence ID" value="KIR76198.1"/>
    <property type="molecule type" value="Genomic_DNA"/>
</dbReference>
<sequence length="20" mass="2331">MMVANGYAQDPIMAMWQEED</sequence>
<dbReference type="Proteomes" id="UP000054272">
    <property type="component" value="Unassembled WGS sequence"/>
</dbReference>
<keyword evidence="2" id="KW-1185">Reference proteome</keyword>
<evidence type="ECO:0000313" key="2">
    <source>
        <dbReference type="Proteomes" id="UP000054272"/>
    </source>
</evidence>
<reference evidence="1 2" key="1">
    <citation type="submission" date="2015-01" db="EMBL/GenBank/DDBJ databases">
        <title>The Genome Sequence of Cryptococcus gattii EJB2.</title>
        <authorList>
            <consortium name="The Broad Institute Genomics Platform"/>
            <person name="Cuomo C."/>
            <person name="Litvintseva A."/>
            <person name="Chen Y."/>
            <person name="Heitman J."/>
            <person name="Sun S."/>
            <person name="Springer D."/>
            <person name="Dromer F."/>
            <person name="Young S."/>
            <person name="Zeng Q."/>
            <person name="Gargeya S."/>
            <person name="Abouelleil A."/>
            <person name="Alvarado L."/>
            <person name="Chapman S.B."/>
            <person name="Gainer-Dewar J."/>
            <person name="Goldberg J."/>
            <person name="Griggs A."/>
            <person name="Gujja S."/>
            <person name="Hansen M."/>
            <person name="Howarth C."/>
            <person name="Imamovic A."/>
            <person name="Larimer J."/>
            <person name="Murphy C."/>
            <person name="Naylor J."/>
            <person name="Pearson M."/>
            <person name="Priest M."/>
            <person name="Roberts A."/>
            <person name="Saif S."/>
            <person name="Shea T."/>
            <person name="Sykes S."/>
            <person name="Wortman J."/>
            <person name="Nusbaum C."/>
            <person name="Birren B."/>
        </authorList>
    </citation>
    <scope>NUCLEOTIDE SEQUENCE [LARGE SCALE GENOMIC DNA]</scope>
    <source>
        <strain evidence="1 2">EJB2</strain>
    </source>
</reference>
<accession>A0ABR5BKM9</accession>